<evidence type="ECO:0000313" key="3">
    <source>
        <dbReference type="EMBL" id="KAK4448286.1"/>
    </source>
</evidence>
<reference evidence="3" key="2">
    <citation type="submission" date="2023-05" db="EMBL/GenBank/DDBJ databases">
        <authorList>
            <consortium name="Lawrence Berkeley National Laboratory"/>
            <person name="Steindorff A."/>
            <person name="Hensen N."/>
            <person name="Bonometti L."/>
            <person name="Westerberg I."/>
            <person name="Brannstrom I.O."/>
            <person name="Guillou S."/>
            <person name="Cros-Aarteil S."/>
            <person name="Calhoun S."/>
            <person name="Haridas S."/>
            <person name="Kuo A."/>
            <person name="Mondo S."/>
            <person name="Pangilinan J."/>
            <person name="Riley R."/>
            <person name="Labutti K."/>
            <person name="Andreopoulos B."/>
            <person name="Lipzen A."/>
            <person name="Chen C."/>
            <person name="Yanf M."/>
            <person name="Daum C."/>
            <person name="Ng V."/>
            <person name="Clum A."/>
            <person name="Ohm R."/>
            <person name="Martin F."/>
            <person name="Silar P."/>
            <person name="Natvig D."/>
            <person name="Lalanne C."/>
            <person name="Gautier V."/>
            <person name="Ament-Velasquez S.L."/>
            <person name="Kruys A."/>
            <person name="Hutchinson M.I."/>
            <person name="Powell A.J."/>
            <person name="Barry K."/>
            <person name="Miller A.N."/>
            <person name="Grigoriev I.V."/>
            <person name="Debuchy R."/>
            <person name="Gladieux P."/>
            <person name="Thoren M.H."/>
            <person name="Johannesson H."/>
        </authorList>
    </citation>
    <scope>NUCLEOTIDE SEQUENCE</scope>
    <source>
        <strain evidence="3">PSN243</strain>
    </source>
</reference>
<feature type="compositionally biased region" description="Gly residues" evidence="1">
    <location>
        <begin position="43"/>
        <end position="53"/>
    </location>
</feature>
<evidence type="ECO:0000313" key="4">
    <source>
        <dbReference type="Proteomes" id="UP001321760"/>
    </source>
</evidence>
<name>A0AAV9GIX8_9PEZI</name>
<reference evidence="3" key="1">
    <citation type="journal article" date="2023" name="Mol. Phylogenet. Evol.">
        <title>Genome-scale phylogeny and comparative genomics of the fungal order Sordariales.</title>
        <authorList>
            <person name="Hensen N."/>
            <person name="Bonometti L."/>
            <person name="Westerberg I."/>
            <person name="Brannstrom I.O."/>
            <person name="Guillou S."/>
            <person name="Cros-Aarteil S."/>
            <person name="Calhoun S."/>
            <person name="Haridas S."/>
            <person name="Kuo A."/>
            <person name="Mondo S."/>
            <person name="Pangilinan J."/>
            <person name="Riley R."/>
            <person name="LaButti K."/>
            <person name="Andreopoulos B."/>
            <person name="Lipzen A."/>
            <person name="Chen C."/>
            <person name="Yan M."/>
            <person name="Daum C."/>
            <person name="Ng V."/>
            <person name="Clum A."/>
            <person name="Steindorff A."/>
            <person name="Ohm R.A."/>
            <person name="Martin F."/>
            <person name="Silar P."/>
            <person name="Natvig D.O."/>
            <person name="Lalanne C."/>
            <person name="Gautier V."/>
            <person name="Ament-Velasquez S.L."/>
            <person name="Kruys A."/>
            <person name="Hutchinson M.I."/>
            <person name="Powell A.J."/>
            <person name="Barry K."/>
            <person name="Miller A.N."/>
            <person name="Grigoriev I.V."/>
            <person name="Debuchy R."/>
            <person name="Gladieux P."/>
            <person name="Hiltunen Thoren M."/>
            <person name="Johannesson H."/>
        </authorList>
    </citation>
    <scope>NUCLEOTIDE SEQUENCE</scope>
    <source>
        <strain evidence="3">PSN243</strain>
    </source>
</reference>
<feature type="compositionally biased region" description="Low complexity" evidence="1">
    <location>
        <begin position="54"/>
        <end position="65"/>
    </location>
</feature>
<dbReference type="Proteomes" id="UP001321760">
    <property type="component" value="Unassembled WGS sequence"/>
</dbReference>
<evidence type="ECO:0000259" key="2">
    <source>
        <dbReference type="PROSITE" id="PS50181"/>
    </source>
</evidence>
<feature type="compositionally biased region" description="Polar residues" evidence="1">
    <location>
        <begin position="19"/>
        <end position="29"/>
    </location>
</feature>
<accession>A0AAV9GIX8</accession>
<dbReference type="AlphaFoldDB" id="A0AAV9GIX8"/>
<feature type="domain" description="F-box" evidence="2">
    <location>
        <begin position="205"/>
        <end position="254"/>
    </location>
</feature>
<feature type="compositionally biased region" description="Low complexity" evidence="1">
    <location>
        <begin position="105"/>
        <end position="127"/>
    </location>
</feature>
<protein>
    <recommendedName>
        <fullName evidence="2">F-box domain-containing protein</fullName>
    </recommendedName>
</protein>
<evidence type="ECO:0000256" key="1">
    <source>
        <dbReference type="SAM" id="MobiDB-lite"/>
    </source>
</evidence>
<feature type="region of interest" description="Disordered" evidence="1">
    <location>
        <begin position="18"/>
        <end position="135"/>
    </location>
</feature>
<proteinExistence type="predicted"/>
<dbReference type="PROSITE" id="PS50181">
    <property type="entry name" value="FBOX"/>
    <property type="match status" value="1"/>
</dbReference>
<organism evidence="3 4">
    <name type="scientific">Podospora aff. communis PSN243</name>
    <dbReference type="NCBI Taxonomy" id="3040156"/>
    <lineage>
        <taxon>Eukaryota</taxon>
        <taxon>Fungi</taxon>
        <taxon>Dikarya</taxon>
        <taxon>Ascomycota</taxon>
        <taxon>Pezizomycotina</taxon>
        <taxon>Sordariomycetes</taxon>
        <taxon>Sordariomycetidae</taxon>
        <taxon>Sordariales</taxon>
        <taxon>Podosporaceae</taxon>
        <taxon>Podospora</taxon>
    </lineage>
</organism>
<dbReference type="InterPro" id="IPR001810">
    <property type="entry name" value="F-box_dom"/>
</dbReference>
<dbReference type="EMBL" id="MU865944">
    <property type="protein sequence ID" value="KAK4448286.1"/>
    <property type="molecule type" value="Genomic_DNA"/>
</dbReference>
<keyword evidence="4" id="KW-1185">Reference proteome</keyword>
<comment type="caution">
    <text evidence="3">The sequence shown here is derived from an EMBL/GenBank/DDBJ whole genome shotgun (WGS) entry which is preliminary data.</text>
</comment>
<sequence>MDLQFNFKMGNKPHVATRLYSSNTPTLTHPSRKSGQSSSIFAGSGGGFGGGRTLGTSAGSSSSRLPGRWYSAVPSTTGYPSEGSGEGSAIRASKSSYDLGKQTHSSSLTASAPSISSKASAPSPTTSHGPSNQAASPRYVQFGAVKYFDAASNNVQKPGNTTKRPRNIRNIRKRRLKPPLAAVVTTDADYSSPDWKSAAAINARNSPLYALPVEILVQITQMLDSEDKYVLRATSSLFLKLFGDSTFRPDWQPRKQWSSRARVDRPWQYSLSLPAPASWNRIERMRQQDLCEGCMTLRTTDFAQYDLADWRLKKDQRWKCHRCNETHNETFFTAGQLSWPAMYTCIGRVGAIRLCAHRQVRWNELHGAGPLITRRGKKSPYIRTRITCTHPSHARNAGVIRELMYPGRLDKTKAPPCYPTLTILRKLWGSKGQLDIVKRNTVYLFDIDYREILTLHDVKEIMQSLTHNHDKYDAAQLCPHVTFSSDILLQAFWPSRCACFGMHAPLPWQGQQRALDVLPDRFEGDPNGVPLAECLAEAQRDPSRVGKFLQPGAVHTACCRACKTAYFWRLEGTRVYLDVLAEAEGVSRPLDTKWLTLVHPETWGVKEDSKTKGVLWCNGNNCVIGTKWEEHARLDEARFSKG</sequence>
<gene>
    <name evidence="3" type="ORF">QBC34DRAFT_381529</name>
</gene>